<name>A0A438M0A1_9ACTN</name>
<evidence type="ECO:0000313" key="3">
    <source>
        <dbReference type="Proteomes" id="UP000284824"/>
    </source>
</evidence>
<dbReference type="EMBL" id="SAUN01000001">
    <property type="protein sequence ID" value="RVX39162.1"/>
    <property type="molecule type" value="Genomic_DNA"/>
</dbReference>
<protein>
    <recommendedName>
        <fullName evidence="4">Helix-turn-helix protein</fullName>
    </recommendedName>
</protein>
<proteinExistence type="predicted"/>
<gene>
    <name evidence="2" type="ORF">EDD27_1509</name>
</gene>
<sequence length="447" mass="48005">MPRALGGGRAPAYARRCWVADALGVNEKTLDSARRQLLADGASGPWLARSRPLGAKRAVRHAALQLPRETGDPYVEVPAWTLNLLSASSESDRRISPAAWRLYALVLANHKDADQPLETSVGHLGSLLDASADTGRRRLGELERAGLTEVTQRRGGRLLVRPVRDPDEAATVAVTYATQGRQHTTSPSHPRAFTPGKTGQSPLANAGSPQKAHDHKTSQLDASRPPAAGDLQSVGGQAPEAGREVSPTHAMPRAARDSATARQAAQLYRHALPTTLAQAIPAFGQRRVLAEIAAELAIRTPAELAERIRRRSEPWRWREDIADVTAVAITIVRRGYHCPDVRCEDHHRLDTGQPCAACTEIAAEVVRRRARALSPGERACVVAAASVSAPPPVHEVTTAADATARLGSPPYEDPAYQAARAKVRALGRRELGKAIVAERPGRGEVTR</sequence>
<dbReference type="AlphaFoldDB" id="A0A438M0A1"/>
<comment type="caution">
    <text evidence="2">The sequence shown here is derived from an EMBL/GenBank/DDBJ whole genome shotgun (WGS) entry which is preliminary data.</text>
</comment>
<keyword evidence="3" id="KW-1185">Reference proteome</keyword>
<feature type="region of interest" description="Disordered" evidence="1">
    <location>
        <begin position="177"/>
        <end position="261"/>
    </location>
</feature>
<evidence type="ECO:0000313" key="2">
    <source>
        <dbReference type="EMBL" id="RVX39162.1"/>
    </source>
</evidence>
<dbReference type="Proteomes" id="UP000284824">
    <property type="component" value="Unassembled WGS sequence"/>
</dbReference>
<evidence type="ECO:0000256" key="1">
    <source>
        <dbReference type="SAM" id="MobiDB-lite"/>
    </source>
</evidence>
<organism evidence="2 3">
    <name type="scientific">Nonomuraea polychroma</name>
    <dbReference type="NCBI Taxonomy" id="46176"/>
    <lineage>
        <taxon>Bacteria</taxon>
        <taxon>Bacillati</taxon>
        <taxon>Actinomycetota</taxon>
        <taxon>Actinomycetes</taxon>
        <taxon>Streptosporangiales</taxon>
        <taxon>Streptosporangiaceae</taxon>
        <taxon>Nonomuraea</taxon>
    </lineage>
</organism>
<evidence type="ECO:0008006" key="4">
    <source>
        <dbReference type="Google" id="ProtNLM"/>
    </source>
</evidence>
<feature type="compositionally biased region" description="Polar residues" evidence="1">
    <location>
        <begin position="177"/>
        <end position="188"/>
    </location>
</feature>
<accession>A0A438M0A1</accession>
<reference evidence="2 3" key="1">
    <citation type="submission" date="2019-01" db="EMBL/GenBank/DDBJ databases">
        <title>Sequencing the genomes of 1000 actinobacteria strains.</title>
        <authorList>
            <person name="Klenk H.-P."/>
        </authorList>
    </citation>
    <scope>NUCLEOTIDE SEQUENCE [LARGE SCALE GENOMIC DNA]</scope>
    <source>
        <strain evidence="2 3">DSM 43925</strain>
    </source>
</reference>